<protein>
    <recommendedName>
        <fullName evidence="1">SGNH hydrolase-type esterase domain-containing protein</fullName>
    </recommendedName>
</protein>
<dbReference type="PANTHER" id="PTHR30383">
    <property type="entry name" value="THIOESTERASE 1/PROTEASE 1/LYSOPHOSPHOLIPASE L1"/>
    <property type="match status" value="1"/>
</dbReference>
<dbReference type="InterPro" id="IPR051532">
    <property type="entry name" value="Ester_Hydrolysis_Enzymes"/>
</dbReference>
<dbReference type="CDD" id="cd00229">
    <property type="entry name" value="SGNH_hydrolase"/>
    <property type="match status" value="1"/>
</dbReference>
<name>A0A9W9LJ20_9EURO</name>
<dbReference type="RefSeq" id="XP_056540636.1">
    <property type="nucleotide sequence ID" value="XM_056690871.1"/>
</dbReference>
<dbReference type="Gene3D" id="3.40.50.1110">
    <property type="entry name" value="SGNH hydrolase"/>
    <property type="match status" value="1"/>
</dbReference>
<evidence type="ECO:0000259" key="1">
    <source>
        <dbReference type="Pfam" id="PF13472"/>
    </source>
</evidence>
<keyword evidence="3" id="KW-1185">Reference proteome</keyword>
<dbReference type="GeneID" id="81430047"/>
<comment type="caution">
    <text evidence="2">The sequence shown here is derived from an EMBL/GenBank/DDBJ whole genome shotgun (WGS) entry which is preliminary data.</text>
</comment>
<reference evidence="2" key="2">
    <citation type="journal article" date="2023" name="IMA Fungus">
        <title>Comparative genomic study of the Penicillium genus elucidates a diverse pangenome and 15 lateral gene transfer events.</title>
        <authorList>
            <person name="Petersen C."/>
            <person name="Sorensen T."/>
            <person name="Nielsen M.R."/>
            <person name="Sondergaard T.E."/>
            <person name="Sorensen J.L."/>
            <person name="Fitzpatrick D.A."/>
            <person name="Frisvad J.C."/>
            <person name="Nielsen K.L."/>
        </authorList>
    </citation>
    <scope>NUCLEOTIDE SEQUENCE</scope>
    <source>
        <strain evidence="2">IBT 26290</strain>
    </source>
</reference>
<reference evidence="2" key="1">
    <citation type="submission" date="2022-11" db="EMBL/GenBank/DDBJ databases">
        <authorList>
            <person name="Petersen C."/>
        </authorList>
    </citation>
    <scope>NUCLEOTIDE SEQUENCE</scope>
    <source>
        <strain evidence="2">IBT 26290</strain>
    </source>
</reference>
<dbReference type="InterPro" id="IPR036514">
    <property type="entry name" value="SGNH_hydro_sf"/>
</dbReference>
<evidence type="ECO:0000313" key="2">
    <source>
        <dbReference type="EMBL" id="KAJ5157647.1"/>
    </source>
</evidence>
<feature type="domain" description="SGNH hydrolase-type esterase" evidence="1">
    <location>
        <begin position="8"/>
        <end position="185"/>
    </location>
</feature>
<dbReference type="Pfam" id="PF13472">
    <property type="entry name" value="Lipase_GDSL_2"/>
    <property type="match status" value="1"/>
</dbReference>
<dbReference type="PANTHER" id="PTHR30383:SF19">
    <property type="entry name" value="FIBRONECTIN TYPE-III DOMAIN-CONTAINING PROTEIN"/>
    <property type="match status" value="1"/>
</dbReference>
<dbReference type="Proteomes" id="UP001149163">
    <property type="component" value="Unassembled WGS sequence"/>
</dbReference>
<dbReference type="EMBL" id="JAPQKN010000006">
    <property type="protein sequence ID" value="KAJ5157647.1"/>
    <property type="molecule type" value="Genomic_DNA"/>
</dbReference>
<accession>A0A9W9LJ20</accession>
<dbReference type="GO" id="GO:0004622">
    <property type="term" value="F:phosphatidylcholine lysophospholipase activity"/>
    <property type="evidence" value="ECO:0007669"/>
    <property type="project" value="TreeGrafter"/>
</dbReference>
<sequence length="212" mass="23768">MEKLSILCFGDSLTSGYYRYGLEYHSYAIKLKEILEAKFPDTNVHIEVDGVPGDFVVYPTGDFLPRIQDQCAKAKFDWVIILGGTNDLGDGNRADMIYFALEDCWRVALTSGAKVLAMTVPDCAAKLESLETRRSTLNSNIMERESENFRVVDLHSKIPYHSATENFQDEIFDDGLHFTAKGYELMGSVVGERLVALIEEEQGSNGQAYTKL</sequence>
<dbReference type="OrthoDB" id="408760at2759"/>
<gene>
    <name evidence="2" type="ORF">N7482_008747</name>
</gene>
<evidence type="ECO:0000313" key="3">
    <source>
        <dbReference type="Proteomes" id="UP001149163"/>
    </source>
</evidence>
<proteinExistence type="predicted"/>
<dbReference type="SUPFAM" id="SSF52266">
    <property type="entry name" value="SGNH hydrolase"/>
    <property type="match status" value="1"/>
</dbReference>
<organism evidence="2 3">
    <name type="scientific">Penicillium canariense</name>
    <dbReference type="NCBI Taxonomy" id="189055"/>
    <lineage>
        <taxon>Eukaryota</taxon>
        <taxon>Fungi</taxon>
        <taxon>Dikarya</taxon>
        <taxon>Ascomycota</taxon>
        <taxon>Pezizomycotina</taxon>
        <taxon>Eurotiomycetes</taxon>
        <taxon>Eurotiomycetidae</taxon>
        <taxon>Eurotiales</taxon>
        <taxon>Aspergillaceae</taxon>
        <taxon>Penicillium</taxon>
    </lineage>
</organism>
<dbReference type="InterPro" id="IPR013830">
    <property type="entry name" value="SGNH_hydro"/>
</dbReference>
<dbReference type="AlphaFoldDB" id="A0A9W9LJ20"/>